<reference evidence="3" key="1">
    <citation type="submission" date="2017-01" db="EMBL/GenBank/DDBJ databases">
        <title>Comparative genomics of anhydrobiosis in the tardigrade Hypsibius dujardini.</title>
        <authorList>
            <person name="Yoshida Y."/>
            <person name="Koutsovoulos G."/>
            <person name="Laetsch D."/>
            <person name="Stevens L."/>
            <person name="Kumar S."/>
            <person name="Horikawa D."/>
            <person name="Ishino K."/>
            <person name="Komine S."/>
            <person name="Tomita M."/>
            <person name="Blaxter M."/>
            <person name="Arakawa K."/>
        </authorList>
    </citation>
    <scope>NUCLEOTIDE SEQUENCE [LARGE SCALE GENOMIC DNA]</scope>
    <source>
        <strain evidence="3">Z151</strain>
    </source>
</reference>
<dbReference type="EMBL" id="MTYJ01000204">
    <property type="protein sequence ID" value="OWA50823.1"/>
    <property type="molecule type" value="Genomic_DNA"/>
</dbReference>
<evidence type="ECO:0000313" key="3">
    <source>
        <dbReference type="Proteomes" id="UP000192578"/>
    </source>
</evidence>
<keyword evidence="1" id="KW-1133">Transmembrane helix</keyword>
<proteinExistence type="predicted"/>
<comment type="caution">
    <text evidence="2">The sequence shown here is derived from an EMBL/GenBank/DDBJ whole genome shotgun (WGS) entry which is preliminary data.</text>
</comment>
<keyword evidence="3" id="KW-1185">Reference proteome</keyword>
<gene>
    <name evidence="2" type="ORF">BV898_15329</name>
</gene>
<keyword evidence="1" id="KW-0472">Membrane</keyword>
<evidence type="ECO:0000256" key="1">
    <source>
        <dbReference type="SAM" id="Phobius"/>
    </source>
</evidence>
<feature type="transmembrane region" description="Helical" evidence="1">
    <location>
        <begin position="117"/>
        <end position="138"/>
    </location>
</feature>
<evidence type="ECO:0008006" key="4">
    <source>
        <dbReference type="Google" id="ProtNLM"/>
    </source>
</evidence>
<name>A0A9X6RK38_HYPEX</name>
<protein>
    <recommendedName>
        <fullName evidence="4">Receptor ligand binding region domain-containing protein</fullName>
    </recommendedName>
</protein>
<sequence length="186" mass="21406">MLASIDQSDPARLQNGTFLASQFFNRSFAVDVGNITFNSMAMREVCVSILQFNEVSERLETIMYAFQAHERNAYPNWNVVKNLTWFGGHNFPPNEPRCGYKGDNHFCSVESHLTQQISFGIAITVIVFSSVCYIAFLIHRRYNIDPTWYSLELGHFVLPERVPWVSWMSIAKSILLPRPLPNRLLN</sequence>
<dbReference type="InterPro" id="IPR028082">
    <property type="entry name" value="Peripla_BP_I"/>
</dbReference>
<dbReference type="SUPFAM" id="SSF53822">
    <property type="entry name" value="Periplasmic binding protein-like I"/>
    <property type="match status" value="1"/>
</dbReference>
<evidence type="ECO:0000313" key="2">
    <source>
        <dbReference type="EMBL" id="OWA50823.1"/>
    </source>
</evidence>
<dbReference type="Proteomes" id="UP000192578">
    <property type="component" value="Unassembled WGS sequence"/>
</dbReference>
<organism evidence="2 3">
    <name type="scientific">Hypsibius exemplaris</name>
    <name type="common">Freshwater tardigrade</name>
    <dbReference type="NCBI Taxonomy" id="2072580"/>
    <lineage>
        <taxon>Eukaryota</taxon>
        <taxon>Metazoa</taxon>
        <taxon>Ecdysozoa</taxon>
        <taxon>Tardigrada</taxon>
        <taxon>Eutardigrada</taxon>
        <taxon>Parachela</taxon>
        <taxon>Hypsibioidea</taxon>
        <taxon>Hypsibiidae</taxon>
        <taxon>Hypsibius</taxon>
    </lineage>
</organism>
<accession>A0A9X6RK38</accession>
<dbReference type="AlphaFoldDB" id="A0A9X6RK38"/>
<keyword evidence="1" id="KW-0812">Transmembrane</keyword>